<accession>A0A561BL96</accession>
<evidence type="ECO:0000313" key="2">
    <source>
        <dbReference type="Proteomes" id="UP000318380"/>
    </source>
</evidence>
<evidence type="ECO:0000313" key="1">
    <source>
        <dbReference type="EMBL" id="TWD79613.1"/>
    </source>
</evidence>
<dbReference type="AlphaFoldDB" id="A0A561BL96"/>
<keyword evidence="2" id="KW-1185">Reference proteome</keyword>
<dbReference type="EMBL" id="VIVK01000001">
    <property type="protein sequence ID" value="TWD79613.1"/>
    <property type="molecule type" value="Genomic_DNA"/>
</dbReference>
<name>A0A561BL96_9ACTN</name>
<gene>
    <name evidence="1" type="ORF">FB561_0677</name>
</gene>
<proteinExistence type="predicted"/>
<dbReference type="OrthoDB" id="530515at2"/>
<dbReference type="RefSeq" id="WP_145802883.1">
    <property type="nucleotide sequence ID" value="NZ_VIVK01000001.1"/>
</dbReference>
<reference evidence="1 2" key="1">
    <citation type="submission" date="2019-06" db="EMBL/GenBank/DDBJ databases">
        <title>Sequencing the genomes of 1000 actinobacteria strains.</title>
        <authorList>
            <person name="Klenk H.-P."/>
        </authorList>
    </citation>
    <scope>NUCLEOTIDE SEQUENCE [LARGE SCALE GENOMIC DNA]</scope>
    <source>
        <strain evidence="1 2">DSM 24683</strain>
    </source>
</reference>
<comment type="caution">
    <text evidence="1">The sequence shown here is derived from an EMBL/GenBank/DDBJ whole genome shotgun (WGS) entry which is preliminary data.</text>
</comment>
<protein>
    <recommendedName>
        <fullName evidence="3">PH (Pleckstrin Homology) domain-containing protein</fullName>
    </recommendedName>
</protein>
<dbReference type="Proteomes" id="UP000318380">
    <property type="component" value="Unassembled WGS sequence"/>
</dbReference>
<sequence length="122" mass="13537">MATVRMDDRQVTIELTRWERLFAGGRARFVLPREAIASTDFVEHPTRWQATPGGRSGIIVTGVLKVGRWGVGTRTRLFVSARRWIPAVRFGLTPEGADLTGYDAFLISTEDAAALTRTHQPA</sequence>
<organism evidence="1 2">
    <name type="scientific">Kribbella amoyensis</name>
    <dbReference type="NCBI Taxonomy" id="996641"/>
    <lineage>
        <taxon>Bacteria</taxon>
        <taxon>Bacillati</taxon>
        <taxon>Actinomycetota</taxon>
        <taxon>Actinomycetes</taxon>
        <taxon>Propionibacteriales</taxon>
        <taxon>Kribbellaceae</taxon>
        <taxon>Kribbella</taxon>
    </lineage>
</organism>
<evidence type="ECO:0008006" key="3">
    <source>
        <dbReference type="Google" id="ProtNLM"/>
    </source>
</evidence>